<dbReference type="GO" id="GO:0004668">
    <property type="term" value="F:protein-arginine deiminase activity"/>
    <property type="evidence" value="ECO:0007669"/>
    <property type="project" value="InterPro"/>
</dbReference>
<reference evidence="2" key="1">
    <citation type="submission" date="2020-05" db="EMBL/GenBank/DDBJ databases">
        <authorList>
            <person name="Chiriac C."/>
            <person name="Salcher M."/>
            <person name="Ghai R."/>
            <person name="Kavagutti S V."/>
        </authorList>
    </citation>
    <scope>NUCLEOTIDE SEQUENCE</scope>
</reference>
<organism evidence="2">
    <name type="scientific">freshwater metagenome</name>
    <dbReference type="NCBI Taxonomy" id="449393"/>
    <lineage>
        <taxon>unclassified sequences</taxon>
        <taxon>metagenomes</taxon>
        <taxon>ecological metagenomes</taxon>
    </lineage>
</organism>
<dbReference type="PANTHER" id="PTHR31377">
    <property type="entry name" value="AGMATINE DEIMINASE-RELATED"/>
    <property type="match status" value="1"/>
</dbReference>
<evidence type="ECO:0000313" key="2">
    <source>
        <dbReference type="EMBL" id="CAB4685444.1"/>
    </source>
</evidence>
<dbReference type="AlphaFoldDB" id="A0A6J6NL46"/>
<evidence type="ECO:0000256" key="1">
    <source>
        <dbReference type="ARBA" id="ARBA00022801"/>
    </source>
</evidence>
<name>A0A6J6NL46_9ZZZZ</name>
<dbReference type="InterPro" id="IPR007466">
    <property type="entry name" value="Peptidyl-Arg-deiminase_porph"/>
</dbReference>
<keyword evidence="1" id="KW-0378">Hydrolase</keyword>
<dbReference type="SUPFAM" id="SSF55909">
    <property type="entry name" value="Pentein"/>
    <property type="match status" value="1"/>
</dbReference>
<proteinExistence type="predicted"/>
<protein>
    <submittedName>
        <fullName evidence="2">Unannotated protein</fullName>
    </submittedName>
</protein>
<dbReference type="GO" id="GO:0047632">
    <property type="term" value="F:agmatine deiminase activity"/>
    <property type="evidence" value="ECO:0007669"/>
    <property type="project" value="TreeGrafter"/>
</dbReference>
<dbReference type="PANTHER" id="PTHR31377:SF0">
    <property type="entry name" value="AGMATINE DEIMINASE-RELATED"/>
    <property type="match status" value="1"/>
</dbReference>
<sequence>MSQSPRYMPAEFEPHQRTLMCWPSRDDIWDGQIAEAERAYAELANTIAHYEPVTMVVDPKHVERAESLCGAGVSVVTVPIDDSWCRDSGPIYVHEEGKGLVGLDFVFNGWGEKFVPHDQDAQLASRVLLQENQEKRSVSMVLEGGSINVDGAGTLITTMQCLLHPNRNPSMSQRDIELVLADEFGVSSVVWLPHGLALDHDTDGHVDNVAAFTKPGHVLLQGCSNKNEDDYARMFVNEKIARSSFSGRGEQLEVDVVPVLPFVEIDSGRVVVPYLNFYVGNNFVMIPVTGHDADHDMVQMIGEFFPGRDMVPLRIGRILAVGGGGIHCITQQVPA</sequence>
<dbReference type="Pfam" id="PF04371">
    <property type="entry name" value="PAD_porph"/>
    <property type="match status" value="1"/>
</dbReference>
<gene>
    <name evidence="2" type="ORF">UFOPK2334_01433</name>
</gene>
<dbReference type="Gene3D" id="3.75.10.10">
    <property type="entry name" value="L-arginine/glycine Amidinotransferase, Chain A"/>
    <property type="match status" value="1"/>
</dbReference>
<dbReference type="GO" id="GO:0009446">
    <property type="term" value="P:putrescine biosynthetic process"/>
    <property type="evidence" value="ECO:0007669"/>
    <property type="project" value="InterPro"/>
</dbReference>
<dbReference type="EMBL" id="CAEZXA010000169">
    <property type="protein sequence ID" value="CAB4685444.1"/>
    <property type="molecule type" value="Genomic_DNA"/>
</dbReference>
<accession>A0A6J6NL46</accession>